<organism evidence="3 4">
    <name type="scientific">Moraxella lacunata</name>
    <dbReference type="NCBI Taxonomy" id="477"/>
    <lineage>
        <taxon>Bacteria</taxon>
        <taxon>Pseudomonadati</taxon>
        <taxon>Pseudomonadota</taxon>
        <taxon>Gammaproteobacteria</taxon>
        <taxon>Moraxellales</taxon>
        <taxon>Moraxellaceae</taxon>
        <taxon>Moraxella</taxon>
    </lineage>
</organism>
<dbReference type="EMBL" id="UGQU01000002">
    <property type="protein sequence ID" value="STZ62948.1"/>
    <property type="molecule type" value="Genomic_DNA"/>
</dbReference>
<evidence type="ECO:0000256" key="2">
    <source>
        <dbReference type="SAM" id="Phobius"/>
    </source>
</evidence>
<protein>
    <submittedName>
        <fullName evidence="3">Uncharacterized protein</fullName>
    </submittedName>
</protein>
<gene>
    <name evidence="3" type="ORF">NCTC10359_01354</name>
</gene>
<dbReference type="Proteomes" id="UP000254437">
    <property type="component" value="Unassembled WGS sequence"/>
</dbReference>
<name>A0A378TQ71_MORLA</name>
<sequence>MPKNNPNTTPPIIRPTYSPSHTNSTEPTAVDANAPTLLLDVVLSSGVLSGVVLLGFCNLPNSLPHYHRLTMHKLIAPYGICRFW</sequence>
<keyword evidence="2" id="KW-1133">Transmembrane helix</keyword>
<feature type="compositionally biased region" description="Polar residues" evidence="1">
    <location>
        <begin position="17"/>
        <end position="27"/>
    </location>
</feature>
<reference evidence="3 4" key="1">
    <citation type="submission" date="2018-06" db="EMBL/GenBank/DDBJ databases">
        <authorList>
            <consortium name="Pathogen Informatics"/>
            <person name="Doyle S."/>
        </authorList>
    </citation>
    <scope>NUCLEOTIDE SEQUENCE [LARGE SCALE GENOMIC DNA]</scope>
    <source>
        <strain evidence="3 4">NCTC10359</strain>
    </source>
</reference>
<evidence type="ECO:0000256" key="1">
    <source>
        <dbReference type="SAM" id="MobiDB-lite"/>
    </source>
</evidence>
<dbReference type="AlphaFoldDB" id="A0A378TQ71"/>
<keyword evidence="2" id="KW-0812">Transmembrane</keyword>
<accession>A0A378TQ71</accession>
<proteinExistence type="predicted"/>
<feature type="transmembrane region" description="Helical" evidence="2">
    <location>
        <begin position="37"/>
        <end position="59"/>
    </location>
</feature>
<keyword evidence="2" id="KW-0472">Membrane</keyword>
<feature type="region of interest" description="Disordered" evidence="1">
    <location>
        <begin position="1"/>
        <end position="29"/>
    </location>
</feature>
<evidence type="ECO:0000313" key="4">
    <source>
        <dbReference type="Proteomes" id="UP000254437"/>
    </source>
</evidence>
<evidence type="ECO:0000313" key="3">
    <source>
        <dbReference type="EMBL" id="STZ62948.1"/>
    </source>
</evidence>